<reference evidence="1" key="1">
    <citation type="journal article" date="2011" name="Plant Physiol.">
        <title>Comprehensive sequence analysis of 24,783 barley full-length cDNAs derived from 12 clone libraries.</title>
        <authorList>
            <person name="Matsumoto T."/>
            <person name="Tanaka T."/>
            <person name="Sakai H."/>
            <person name="Amano N."/>
            <person name="Kanamori H."/>
            <person name="Kurita K."/>
            <person name="Kikuta A."/>
            <person name="Kamiya K."/>
            <person name="Yamamoto M."/>
            <person name="Ikawa H."/>
            <person name="Fujii N."/>
            <person name="Hori K."/>
            <person name="Itoh T."/>
            <person name="Sato K."/>
        </authorList>
    </citation>
    <scope>NUCLEOTIDE SEQUENCE</scope>
    <source>
        <tissue evidence="1">Leaf</tissue>
    </source>
</reference>
<protein>
    <submittedName>
        <fullName evidence="1">Predicted protein</fullName>
    </submittedName>
</protein>
<proteinExistence type="evidence at transcript level"/>
<name>F2DAK0_HORVV</name>
<evidence type="ECO:0000313" key="1">
    <source>
        <dbReference type="EMBL" id="BAJ92121.1"/>
    </source>
</evidence>
<organism evidence="1">
    <name type="scientific">Hordeum vulgare subsp. vulgare</name>
    <name type="common">Domesticated barley</name>
    <dbReference type="NCBI Taxonomy" id="112509"/>
    <lineage>
        <taxon>Eukaryota</taxon>
        <taxon>Viridiplantae</taxon>
        <taxon>Streptophyta</taxon>
        <taxon>Embryophyta</taxon>
        <taxon>Tracheophyta</taxon>
        <taxon>Spermatophyta</taxon>
        <taxon>Magnoliopsida</taxon>
        <taxon>Liliopsida</taxon>
        <taxon>Poales</taxon>
        <taxon>Poaceae</taxon>
        <taxon>BOP clade</taxon>
        <taxon>Pooideae</taxon>
        <taxon>Triticodae</taxon>
        <taxon>Triticeae</taxon>
        <taxon>Hordeinae</taxon>
        <taxon>Hordeum</taxon>
    </lineage>
</organism>
<dbReference type="EMBL" id="AK360914">
    <property type="protein sequence ID" value="BAJ92121.1"/>
    <property type="molecule type" value="mRNA"/>
</dbReference>
<accession>F2DAK0</accession>
<sequence length="110" mass="12276">MRFSQLLLAVHHGSLDALDVVQPGRLGILVISIRVVWFMGNSVFKNGNQNCFYKENTRTQITQNFGSDNSGTQNAQKYLEHTSTFDMNNSDSMGIFDNMGILVSMGNKLV</sequence>
<dbReference type="AlphaFoldDB" id="F2DAK0"/>